<dbReference type="GO" id="GO:0005840">
    <property type="term" value="C:ribosome"/>
    <property type="evidence" value="ECO:0007669"/>
    <property type="project" value="UniProtKB-KW"/>
</dbReference>
<dbReference type="Proteomes" id="UP000052012">
    <property type="component" value="Unassembled WGS sequence"/>
</dbReference>
<gene>
    <name evidence="5" type="primary">rpmG</name>
    <name evidence="6" type="ORF">FD06_GL001109</name>
</gene>
<dbReference type="GO" id="GO:0005737">
    <property type="term" value="C:cytoplasm"/>
    <property type="evidence" value="ECO:0007669"/>
    <property type="project" value="UniProtKB-ARBA"/>
</dbReference>
<dbReference type="NCBIfam" id="TIGR01023">
    <property type="entry name" value="rpmG_bact"/>
    <property type="match status" value="1"/>
</dbReference>
<dbReference type="InterPro" id="IPR001705">
    <property type="entry name" value="Ribosomal_bL33"/>
</dbReference>
<keyword evidence="3 5" id="KW-0687">Ribonucleoprotein</keyword>
<dbReference type="SUPFAM" id="SSF57829">
    <property type="entry name" value="Zn-binding ribosomal proteins"/>
    <property type="match status" value="1"/>
</dbReference>
<evidence type="ECO:0000256" key="4">
    <source>
        <dbReference type="ARBA" id="ARBA00035176"/>
    </source>
</evidence>
<dbReference type="Pfam" id="PF00471">
    <property type="entry name" value="Ribosomal_L33"/>
    <property type="match status" value="1"/>
</dbReference>
<evidence type="ECO:0000256" key="5">
    <source>
        <dbReference type="HAMAP-Rule" id="MF_00294"/>
    </source>
</evidence>
<name>A0A0R2AS21_9LACO</name>
<evidence type="ECO:0000256" key="3">
    <source>
        <dbReference type="ARBA" id="ARBA00023274"/>
    </source>
</evidence>
<keyword evidence="7" id="KW-1185">Reference proteome</keyword>
<dbReference type="AlphaFoldDB" id="A0A0R2AS21"/>
<dbReference type="GO" id="GO:0003735">
    <property type="term" value="F:structural constituent of ribosome"/>
    <property type="evidence" value="ECO:0007669"/>
    <property type="project" value="InterPro"/>
</dbReference>
<dbReference type="EMBL" id="AYYQ01000004">
    <property type="protein sequence ID" value="KRM69439.1"/>
    <property type="molecule type" value="Genomic_DNA"/>
</dbReference>
<keyword evidence="2 5" id="KW-0689">Ribosomal protein</keyword>
<dbReference type="GO" id="GO:1990904">
    <property type="term" value="C:ribonucleoprotein complex"/>
    <property type="evidence" value="ECO:0007669"/>
    <property type="project" value="UniProtKB-KW"/>
</dbReference>
<dbReference type="InterPro" id="IPR038584">
    <property type="entry name" value="Ribosomal_bL33_sf"/>
</dbReference>
<proteinExistence type="inferred from homology"/>
<accession>A0A0R2AS21</accession>
<comment type="caution">
    <text evidence="6">The sequence shown here is derived from an EMBL/GenBank/DDBJ whole genome shotgun (WGS) entry which is preliminary data.</text>
</comment>
<evidence type="ECO:0000313" key="7">
    <source>
        <dbReference type="Proteomes" id="UP000052012"/>
    </source>
</evidence>
<organism evidence="6 7">
    <name type="scientific">Apilactobacillus ozensis DSM 23829 = JCM 17196</name>
    <dbReference type="NCBI Taxonomy" id="1423781"/>
    <lineage>
        <taxon>Bacteria</taxon>
        <taxon>Bacillati</taxon>
        <taxon>Bacillota</taxon>
        <taxon>Bacilli</taxon>
        <taxon>Lactobacillales</taxon>
        <taxon>Lactobacillaceae</taxon>
        <taxon>Apilactobacillus</taxon>
    </lineage>
</organism>
<dbReference type="PATRIC" id="fig|1423781.4.peg.1150"/>
<evidence type="ECO:0000313" key="6">
    <source>
        <dbReference type="EMBL" id="KRM69439.1"/>
    </source>
</evidence>
<dbReference type="HAMAP" id="MF_00294">
    <property type="entry name" value="Ribosomal_bL33"/>
    <property type="match status" value="1"/>
</dbReference>
<sequence>MAQQKIVLACSKCGSRNYITSAKIDRDKRFAIKKFCKHCGVSTLHLETK</sequence>
<evidence type="ECO:0000256" key="1">
    <source>
        <dbReference type="ARBA" id="ARBA00007596"/>
    </source>
</evidence>
<dbReference type="OrthoDB" id="9801333at2"/>
<dbReference type="GO" id="GO:0006412">
    <property type="term" value="P:translation"/>
    <property type="evidence" value="ECO:0007669"/>
    <property type="project" value="UniProtKB-UniRule"/>
</dbReference>
<comment type="similarity">
    <text evidence="1 5">Belongs to the bacterial ribosomal protein bL33 family.</text>
</comment>
<protein>
    <recommendedName>
        <fullName evidence="4 5">Large ribosomal subunit protein bL33</fullName>
    </recommendedName>
</protein>
<dbReference type="InterPro" id="IPR011332">
    <property type="entry name" value="Ribosomal_zn-bd"/>
</dbReference>
<evidence type="ECO:0000256" key="2">
    <source>
        <dbReference type="ARBA" id="ARBA00022980"/>
    </source>
</evidence>
<dbReference type="NCBIfam" id="NF001764">
    <property type="entry name" value="PRK00504.1"/>
    <property type="match status" value="1"/>
</dbReference>
<dbReference type="STRING" id="1423781.FD06_GL001109"/>
<dbReference type="Gene3D" id="2.20.28.120">
    <property type="entry name" value="Ribosomal protein L33"/>
    <property type="match status" value="1"/>
</dbReference>
<reference evidence="6 7" key="1">
    <citation type="journal article" date="2015" name="Genome Announc.">
        <title>Expanding the biotechnology potential of lactobacilli through comparative genomics of 213 strains and associated genera.</title>
        <authorList>
            <person name="Sun Z."/>
            <person name="Harris H.M."/>
            <person name="McCann A."/>
            <person name="Guo C."/>
            <person name="Argimon S."/>
            <person name="Zhang W."/>
            <person name="Yang X."/>
            <person name="Jeffery I.B."/>
            <person name="Cooney J.C."/>
            <person name="Kagawa T.F."/>
            <person name="Liu W."/>
            <person name="Song Y."/>
            <person name="Salvetti E."/>
            <person name="Wrobel A."/>
            <person name="Rasinkangas P."/>
            <person name="Parkhill J."/>
            <person name="Rea M.C."/>
            <person name="O'Sullivan O."/>
            <person name="Ritari J."/>
            <person name="Douillard F.P."/>
            <person name="Paul Ross R."/>
            <person name="Yang R."/>
            <person name="Briner A.E."/>
            <person name="Felis G.E."/>
            <person name="de Vos W.M."/>
            <person name="Barrangou R."/>
            <person name="Klaenhammer T.R."/>
            <person name="Caufield P.W."/>
            <person name="Cui Y."/>
            <person name="Zhang H."/>
            <person name="O'Toole P.W."/>
        </authorList>
    </citation>
    <scope>NUCLEOTIDE SEQUENCE [LARGE SCALE GENOMIC DNA]</scope>
    <source>
        <strain evidence="6 7">DSM 23829</strain>
    </source>
</reference>
<dbReference type="RefSeq" id="WP_056965689.1">
    <property type="nucleotide sequence ID" value="NZ_AYYQ01000004.1"/>
</dbReference>